<dbReference type="EMBL" id="BMPN01000001">
    <property type="protein sequence ID" value="GGJ48549.1"/>
    <property type="molecule type" value="Genomic_DNA"/>
</dbReference>
<evidence type="ECO:0000313" key="2">
    <source>
        <dbReference type="Proteomes" id="UP000634435"/>
    </source>
</evidence>
<evidence type="ECO:0000313" key="1">
    <source>
        <dbReference type="EMBL" id="GGJ48549.1"/>
    </source>
</evidence>
<organism evidence="1 2">
    <name type="scientific">Virgibacillus kapii</name>
    <dbReference type="NCBI Taxonomy" id="1638645"/>
    <lineage>
        <taxon>Bacteria</taxon>
        <taxon>Bacillati</taxon>
        <taxon>Bacillota</taxon>
        <taxon>Bacilli</taxon>
        <taxon>Bacillales</taxon>
        <taxon>Bacillaceae</taxon>
        <taxon>Virgibacillus</taxon>
    </lineage>
</organism>
<gene>
    <name evidence="1" type="ORF">GCM10007111_08340</name>
</gene>
<evidence type="ECO:0008006" key="3">
    <source>
        <dbReference type="Google" id="ProtNLM"/>
    </source>
</evidence>
<reference evidence="2" key="1">
    <citation type="journal article" date="2019" name="Int. J. Syst. Evol. Microbiol.">
        <title>The Global Catalogue of Microorganisms (GCM) 10K type strain sequencing project: providing services to taxonomists for standard genome sequencing and annotation.</title>
        <authorList>
            <consortium name="The Broad Institute Genomics Platform"/>
            <consortium name="The Broad Institute Genome Sequencing Center for Infectious Disease"/>
            <person name="Wu L."/>
            <person name="Ma J."/>
        </authorList>
    </citation>
    <scope>NUCLEOTIDE SEQUENCE [LARGE SCALE GENOMIC DNA]</scope>
    <source>
        <strain evidence="2">JCM 30071</strain>
    </source>
</reference>
<dbReference type="RefSeq" id="WP_188942140.1">
    <property type="nucleotide sequence ID" value="NZ_BMPN01000001.1"/>
</dbReference>
<sequence>MAGTKSSEGKIIGGKRNCGKTTELIKKACMEDLYILCANKHMANLIFQQAKEMNYVIPYPITIDDLPLRGRSVKGILVDEVGAVLSSLIGERIVGMSSSMGFKELESLNNDKHSEKKNFASEDKIVLECIKCGNEQIFRRYDYRQDGISCSNCEGPVVKKEYQDRHVATEEAFNVRDEIIDRDIKYCRKLTPKQVDTIIGLYNEVKQSGASSASAGTFKLDIDCVDALKGLKSIQREAKKATAALKELDSVEENRCPKCERLSVTTETMTSDLMGVHKKQCRKCGWCNSDYTHMNGFAILGDG</sequence>
<protein>
    <recommendedName>
        <fullName evidence="3">Zona occludens toxin N-terminal domain-containing protein</fullName>
    </recommendedName>
</protein>
<proteinExistence type="predicted"/>
<dbReference type="Proteomes" id="UP000634435">
    <property type="component" value="Unassembled WGS sequence"/>
</dbReference>
<comment type="caution">
    <text evidence="1">The sequence shown here is derived from an EMBL/GenBank/DDBJ whole genome shotgun (WGS) entry which is preliminary data.</text>
</comment>
<name>A0ABQ2D792_9BACI</name>
<keyword evidence="2" id="KW-1185">Reference proteome</keyword>
<accession>A0ABQ2D792</accession>